<feature type="region of interest" description="Disordered" evidence="1">
    <location>
        <begin position="1"/>
        <end position="33"/>
    </location>
</feature>
<accession>A0ABS9FUL2</accession>
<dbReference type="Proteomes" id="UP000814074">
    <property type="component" value="Unassembled WGS sequence"/>
</dbReference>
<protein>
    <recommendedName>
        <fullName evidence="4">DUF4194 domain-containing protein</fullName>
    </recommendedName>
</protein>
<sequence length="276" mass="31937">MPNRPRGDRPRSPSTDITNPCLPGSPPMDDLPQAESAEGLELSLEDRVRDARHYAQRLDRELSLFPRVVEALEAGRFISSTDRIKEYRELSRFQDTYEVLLRMMGHELRHHTTGFYYLQPREMSQAQLPQRERMAAAAIFSLIEHFCDKGLPIESMITHEEPIILDDLGAMFNQYHDRLTRLGLGSVESFIDNGIRRLVDVGVMNERRLSQDKVAYTLGLPAYFYLDICRRLADQHQQQLEAKERGEDYSYSDRSVDELADDFLNTQPDEDDETPE</sequence>
<feature type="region of interest" description="Disordered" evidence="1">
    <location>
        <begin position="239"/>
        <end position="276"/>
    </location>
</feature>
<reference evidence="2 3" key="1">
    <citation type="submission" date="2019-11" db="EMBL/GenBank/DDBJ databases">
        <title>Epiphytic Pseudomonas syringae from cherry orchards.</title>
        <authorList>
            <person name="Hulin M.T."/>
        </authorList>
    </citation>
    <scope>NUCLEOTIDE SEQUENCE [LARGE SCALE GENOMIC DNA]</scope>
    <source>
        <strain evidence="2 3">PA-6-3B</strain>
    </source>
</reference>
<dbReference type="InterPro" id="IPR042038">
    <property type="entry name" value="MukE_N"/>
</dbReference>
<dbReference type="EMBL" id="WKDU01000026">
    <property type="protein sequence ID" value="MCF5155022.1"/>
    <property type="molecule type" value="Genomic_DNA"/>
</dbReference>
<dbReference type="InterPro" id="IPR053841">
    <property type="entry name" value="MksE"/>
</dbReference>
<evidence type="ECO:0008006" key="4">
    <source>
        <dbReference type="Google" id="ProtNLM"/>
    </source>
</evidence>
<keyword evidence="3" id="KW-1185">Reference proteome</keyword>
<proteinExistence type="predicted"/>
<feature type="compositionally biased region" description="Basic and acidic residues" evidence="1">
    <location>
        <begin position="1"/>
        <end position="11"/>
    </location>
</feature>
<comment type="caution">
    <text evidence="2">The sequence shown here is derived from an EMBL/GenBank/DDBJ whole genome shotgun (WGS) entry which is preliminary data.</text>
</comment>
<gene>
    <name evidence="2" type="ORF">GIW47_20705</name>
</gene>
<name>A0ABS9FUL2_9PSED</name>
<dbReference type="Pfam" id="PF21980">
    <property type="entry name" value="MksE"/>
    <property type="match status" value="1"/>
</dbReference>
<evidence type="ECO:0000313" key="3">
    <source>
        <dbReference type="Proteomes" id="UP000814074"/>
    </source>
</evidence>
<evidence type="ECO:0000256" key="1">
    <source>
        <dbReference type="SAM" id="MobiDB-lite"/>
    </source>
</evidence>
<organism evidence="2 3">
    <name type="scientific">Pseudomonas lactis</name>
    <dbReference type="NCBI Taxonomy" id="1615674"/>
    <lineage>
        <taxon>Bacteria</taxon>
        <taxon>Pseudomonadati</taxon>
        <taxon>Pseudomonadota</taxon>
        <taxon>Gammaproteobacteria</taxon>
        <taxon>Pseudomonadales</taxon>
        <taxon>Pseudomonadaceae</taxon>
        <taxon>Pseudomonas</taxon>
    </lineage>
</organism>
<evidence type="ECO:0000313" key="2">
    <source>
        <dbReference type="EMBL" id="MCF5155022.1"/>
    </source>
</evidence>
<dbReference type="Gene3D" id="1.10.10.2250">
    <property type="match status" value="1"/>
</dbReference>